<keyword evidence="3 6" id="KW-0349">Heme</keyword>
<evidence type="ECO:0000256" key="2">
    <source>
        <dbReference type="ARBA" id="ARBA00022448"/>
    </source>
</evidence>
<dbReference type="InterPro" id="IPR016339">
    <property type="entry name" value="Hemoglobin_trunc_I"/>
</dbReference>
<gene>
    <name evidence="8" type="ORF">HCJ96_07775</name>
</gene>
<accession>A0ABX1R0B4</accession>
<dbReference type="InterPro" id="IPR009050">
    <property type="entry name" value="Globin-like_sf"/>
</dbReference>
<keyword evidence="7" id="KW-0732">Signal</keyword>
<sequence length="136" mass="15309">MKLLVLLLLLTVSACTATHSSLYQQLGGKQKVAEIVDNFVYEIEYDTQILPYFEGSNIDRFKEKLSEQICSLSGGPCEYTGDSMAQVHTGMNITEAHFNRTVDLLINAMNKADVPHRLQNQLLAKLAPTRKEMLYL</sequence>
<dbReference type="InterPro" id="IPR001486">
    <property type="entry name" value="Hemoglobin_trunc"/>
</dbReference>
<dbReference type="PIRSF" id="PIRSF002030">
    <property type="entry name" value="Globin_Protozoa/Cyanobacteria"/>
    <property type="match status" value="1"/>
</dbReference>
<keyword evidence="4 6" id="KW-0479">Metal-binding</keyword>
<evidence type="ECO:0000313" key="9">
    <source>
        <dbReference type="Proteomes" id="UP000709336"/>
    </source>
</evidence>
<evidence type="ECO:0000256" key="1">
    <source>
        <dbReference type="ARBA" id="ARBA00009660"/>
    </source>
</evidence>
<comment type="similarity">
    <text evidence="1 6">Belongs to the truncated hemoglobin family. Group I subfamily.</text>
</comment>
<keyword evidence="9" id="KW-1185">Reference proteome</keyword>
<evidence type="ECO:0000256" key="5">
    <source>
        <dbReference type="ARBA" id="ARBA00023004"/>
    </source>
</evidence>
<feature type="chain" id="PRO_5047033134" description="Group 1 truncated hemoglobin" evidence="7">
    <location>
        <begin position="18"/>
        <end position="136"/>
    </location>
</feature>
<organism evidence="8 9">
    <name type="scientific">Alteromonas ponticola</name>
    <dbReference type="NCBI Taxonomy" id="2720613"/>
    <lineage>
        <taxon>Bacteria</taxon>
        <taxon>Pseudomonadati</taxon>
        <taxon>Pseudomonadota</taxon>
        <taxon>Gammaproteobacteria</taxon>
        <taxon>Alteromonadales</taxon>
        <taxon>Alteromonadaceae</taxon>
        <taxon>Alteromonas/Salinimonas group</taxon>
        <taxon>Alteromonas</taxon>
    </lineage>
</organism>
<protein>
    <recommendedName>
        <fullName evidence="6">Group 1 truncated hemoglobin</fullName>
    </recommendedName>
</protein>
<feature type="signal peptide" evidence="7">
    <location>
        <begin position="1"/>
        <end position="17"/>
    </location>
</feature>
<evidence type="ECO:0000256" key="4">
    <source>
        <dbReference type="ARBA" id="ARBA00022723"/>
    </source>
</evidence>
<reference evidence="8 9" key="1">
    <citation type="submission" date="2020-03" db="EMBL/GenBank/DDBJ databases">
        <title>Alteromonas ponticola sp. nov., isolated from seawater.</title>
        <authorList>
            <person name="Yoon J.-H."/>
            <person name="Kim Y.-O."/>
        </authorList>
    </citation>
    <scope>NUCLEOTIDE SEQUENCE [LARGE SCALE GENOMIC DNA]</scope>
    <source>
        <strain evidence="8 9">MYP5</strain>
    </source>
</reference>
<keyword evidence="5 6" id="KW-0408">Iron</keyword>
<name>A0ABX1R0B4_9ALTE</name>
<comment type="caution">
    <text evidence="8">The sequence shown here is derived from an EMBL/GenBank/DDBJ whole genome shotgun (WGS) entry which is preliminary data.</text>
</comment>
<comment type="cofactor">
    <cofactor evidence="6">
        <name>heme</name>
        <dbReference type="ChEBI" id="CHEBI:30413"/>
    </cofactor>
</comment>
<evidence type="ECO:0000256" key="6">
    <source>
        <dbReference type="PIRNR" id="PIRNR002030"/>
    </source>
</evidence>
<dbReference type="CDD" id="cd00454">
    <property type="entry name" value="TrHb1_N"/>
    <property type="match status" value="1"/>
</dbReference>
<dbReference type="Proteomes" id="UP000709336">
    <property type="component" value="Unassembled WGS sequence"/>
</dbReference>
<dbReference type="Pfam" id="PF01152">
    <property type="entry name" value="Bac_globin"/>
    <property type="match status" value="1"/>
</dbReference>
<evidence type="ECO:0000256" key="3">
    <source>
        <dbReference type="ARBA" id="ARBA00022617"/>
    </source>
</evidence>
<evidence type="ECO:0000313" key="8">
    <source>
        <dbReference type="EMBL" id="NMH59910.1"/>
    </source>
</evidence>
<dbReference type="SUPFAM" id="SSF46458">
    <property type="entry name" value="Globin-like"/>
    <property type="match status" value="1"/>
</dbReference>
<keyword evidence="6" id="KW-0561">Oxygen transport</keyword>
<dbReference type="EMBL" id="JAATNW010000004">
    <property type="protein sequence ID" value="NMH59910.1"/>
    <property type="molecule type" value="Genomic_DNA"/>
</dbReference>
<dbReference type="Gene3D" id="1.10.490.10">
    <property type="entry name" value="Globins"/>
    <property type="match status" value="1"/>
</dbReference>
<dbReference type="InterPro" id="IPR012292">
    <property type="entry name" value="Globin/Proto"/>
</dbReference>
<evidence type="ECO:0000256" key="7">
    <source>
        <dbReference type="SAM" id="SignalP"/>
    </source>
</evidence>
<proteinExistence type="inferred from homology"/>
<dbReference type="PROSITE" id="PS51257">
    <property type="entry name" value="PROKAR_LIPOPROTEIN"/>
    <property type="match status" value="1"/>
</dbReference>
<keyword evidence="2 6" id="KW-0813">Transport</keyword>
<dbReference type="RefSeq" id="WP_169210483.1">
    <property type="nucleotide sequence ID" value="NZ_JAATNW010000004.1"/>
</dbReference>